<keyword evidence="3" id="KW-1185">Reference proteome</keyword>
<accession>A0A4U6TYJ9</accession>
<dbReference type="Proteomes" id="UP000298652">
    <property type="component" value="Chromosome 7"/>
</dbReference>
<sequence>MQILAVGRGSGGAPLVSGSSGDPAGGDPSGGSAACWLCVASAATCHSLRDGRREAHGAQASRPVRHRCTLGSRRQDPEFSGDEAFCQVLGKMRSLRSS</sequence>
<feature type="region of interest" description="Disordered" evidence="1">
    <location>
        <begin position="51"/>
        <end position="78"/>
    </location>
</feature>
<dbReference type="AlphaFoldDB" id="A0A4U6TYJ9"/>
<dbReference type="Gramene" id="TKW06343">
    <property type="protein sequence ID" value="TKW06343"/>
    <property type="gene ID" value="SEVIR_7G236532v2"/>
</dbReference>
<organism evidence="2 3">
    <name type="scientific">Setaria viridis</name>
    <name type="common">Green bristlegrass</name>
    <name type="synonym">Setaria italica subsp. viridis</name>
    <dbReference type="NCBI Taxonomy" id="4556"/>
    <lineage>
        <taxon>Eukaryota</taxon>
        <taxon>Viridiplantae</taxon>
        <taxon>Streptophyta</taxon>
        <taxon>Embryophyta</taxon>
        <taxon>Tracheophyta</taxon>
        <taxon>Spermatophyta</taxon>
        <taxon>Magnoliopsida</taxon>
        <taxon>Liliopsida</taxon>
        <taxon>Poales</taxon>
        <taxon>Poaceae</taxon>
        <taxon>PACMAD clade</taxon>
        <taxon>Panicoideae</taxon>
        <taxon>Panicodae</taxon>
        <taxon>Paniceae</taxon>
        <taxon>Cenchrinae</taxon>
        <taxon>Setaria</taxon>
    </lineage>
</organism>
<protein>
    <submittedName>
        <fullName evidence="2">Uncharacterized protein</fullName>
    </submittedName>
</protein>
<evidence type="ECO:0000313" key="3">
    <source>
        <dbReference type="Proteomes" id="UP000298652"/>
    </source>
</evidence>
<name>A0A4U6TYJ9_SETVI</name>
<dbReference type="EMBL" id="CM016558">
    <property type="protein sequence ID" value="TKW06343.1"/>
    <property type="molecule type" value="Genomic_DNA"/>
</dbReference>
<proteinExistence type="predicted"/>
<evidence type="ECO:0000256" key="1">
    <source>
        <dbReference type="SAM" id="MobiDB-lite"/>
    </source>
</evidence>
<evidence type="ECO:0000313" key="2">
    <source>
        <dbReference type="EMBL" id="TKW06343.1"/>
    </source>
</evidence>
<reference evidence="2" key="1">
    <citation type="submission" date="2019-03" db="EMBL/GenBank/DDBJ databases">
        <title>WGS assembly of Setaria viridis.</title>
        <authorList>
            <person name="Huang P."/>
            <person name="Jenkins J."/>
            <person name="Grimwood J."/>
            <person name="Barry K."/>
            <person name="Healey A."/>
            <person name="Mamidi S."/>
            <person name="Sreedasyam A."/>
            <person name="Shu S."/>
            <person name="Feldman M."/>
            <person name="Wu J."/>
            <person name="Yu Y."/>
            <person name="Chen C."/>
            <person name="Johnson J."/>
            <person name="Rokhsar D."/>
            <person name="Baxter I."/>
            <person name="Schmutz J."/>
            <person name="Brutnell T."/>
            <person name="Kellogg E."/>
        </authorList>
    </citation>
    <scope>NUCLEOTIDE SEQUENCE [LARGE SCALE GENOMIC DNA]</scope>
</reference>
<gene>
    <name evidence="2" type="ORF">SEVIR_7G236532v2</name>
</gene>
<feature type="region of interest" description="Disordered" evidence="1">
    <location>
        <begin position="1"/>
        <end position="30"/>
    </location>
</feature>